<accession>X0Y374</accession>
<dbReference type="SUPFAM" id="SSF56349">
    <property type="entry name" value="DNA breaking-rejoining enzymes"/>
    <property type="match status" value="1"/>
</dbReference>
<feature type="domain" description="Core-binding (CB)" evidence="2">
    <location>
        <begin position="11"/>
        <end position="97"/>
    </location>
</feature>
<dbReference type="Gene3D" id="1.10.150.130">
    <property type="match status" value="1"/>
</dbReference>
<evidence type="ECO:0000259" key="2">
    <source>
        <dbReference type="PROSITE" id="PS51900"/>
    </source>
</evidence>
<dbReference type="GO" id="GO:0003677">
    <property type="term" value="F:DNA binding"/>
    <property type="evidence" value="ECO:0007669"/>
    <property type="project" value="UniProtKB-KW"/>
</dbReference>
<dbReference type="PROSITE" id="PS51900">
    <property type="entry name" value="CB"/>
    <property type="match status" value="1"/>
</dbReference>
<dbReference type="GO" id="GO:0015074">
    <property type="term" value="P:DNA integration"/>
    <property type="evidence" value="ECO:0007669"/>
    <property type="project" value="InterPro"/>
</dbReference>
<evidence type="ECO:0000313" key="3">
    <source>
        <dbReference type="EMBL" id="GAG31336.1"/>
    </source>
</evidence>
<dbReference type="EMBL" id="BARS01042672">
    <property type="protein sequence ID" value="GAG31336.1"/>
    <property type="molecule type" value="Genomic_DNA"/>
</dbReference>
<sequence>MTTLTAVEQQQDLASLIELYLLRCQVEGKSPNTITAYRETLTLFERIAREEGFPEGVRAITPVHIYAYLGRIGSNGVSLETRHRRHREVRFLFSWLKRMGYIEESPFAQIKNIRLPQKIVQPYTAEEIGRLLACCNPRFYWGARNRAVILILL</sequence>
<dbReference type="InterPro" id="IPR004107">
    <property type="entry name" value="Integrase_SAM-like_N"/>
</dbReference>
<gene>
    <name evidence="3" type="ORF">S01H1_64719</name>
</gene>
<organism evidence="3">
    <name type="scientific">marine sediment metagenome</name>
    <dbReference type="NCBI Taxonomy" id="412755"/>
    <lineage>
        <taxon>unclassified sequences</taxon>
        <taxon>metagenomes</taxon>
        <taxon>ecological metagenomes</taxon>
    </lineage>
</organism>
<feature type="non-terminal residue" evidence="3">
    <location>
        <position position="153"/>
    </location>
</feature>
<dbReference type="InterPro" id="IPR044068">
    <property type="entry name" value="CB"/>
</dbReference>
<comment type="caution">
    <text evidence="3">The sequence shown here is derived from an EMBL/GenBank/DDBJ whole genome shotgun (WGS) entry which is preliminary data.</text>
</comment>
<dbReference type="AlphaFoldDB" id="X0Y374"/>
<evidence type="ECO:0000256" key="1">
    <source>
        <dbReference type="ARBA" id="ARBA00023125"/>
    </source>
</evidence>
<protein>
    <recommendedName>
        <fullName evidence="2">Core-binding (CB) domain-containing protein</fullName>
    </recommendedName>
</protein>
<proteinExistence type="predicted"/>
<dbReference type="InterPro" id="IPR011010">
    <property type="entry name" value="DNA_brk_join_enz"/>
</dbReference>
<dbReference type="Pfam" id="PF02899">
    <property type="entry name" value="Phage_int_SAM_1"/>
    <property type="match status" value="1"/>
</dbReference>
<name>X0Y374_9ZZZZ</name>
<dbReference type="InterPro" id="IPR010998">
    <property type="entry name" value="Integrase_recombinase_N"/>
</dbReference>
<keyword evidence="1" id="KW-0238">DNA-binding</keyword>
<reference evidence="3" key="1">
    <citation type="journal article" date="2014" name="Front. Microbiol.">
        <title>High frequency of phylogenetically diverse reductive dehalogenase-homologous genes in deep subseafloor sedimentary metagenomes.</title>
        <authorList>
            <person name="Kawai M."/>
            <person name="Futagami T."/>
            <person name="Toyoda A."/>
            <person name="Takaki Y."/>
            <person name="Nishi S."/>
            <person name="Hori S."/>
            <person name="Arai W."/>
            <person name="Tsubouchi T."/>
            <person name="Morono Y."/>
            <person name="Uchiyama I."/>
            <person name="Ito T."/>
            <person name="Fujiyama A."/>
            <person name="Inagaki F."/>
            <person name="Takami H."/>
        </authorList>
    </citation>
    <scope>NUCLEOTIDE SEQUENCE</scope>
    <source>
        <strain evidence="3">Expedition CK06-06</strain>
    </source>
</reference>